<dbReference type="InterPro" id="IPR038508">
    <property type="entry name" value="ArfGAP_dom_sf"/>
</dbReference>
<dbReference type="FunCoup" id="E1ZNJ1">
    <property type="interactions" value="1481"/>
</dbReference>
<evidence type="ECO:0000256" key="1">
    <source>
        <dbReference type="ARBA" id="ARBA00022723"/>
    </source>
</evidence>
<dbReference type="InterPro" id="IPR001164">
    <property type="entry name" value="ArfGAP_dom"/>
</dbReference>
<dbReference type="AlphaFoldDB" id="E1ZNJ1"/>
<evidence type="ECO:0000259" key="7">
    <source>
        <dbReference type="PROSITE" id="PS50003"/>
    </source>
</evidence>
<dbReference type="InterPro" id="IPR011993">
    <property type="entry name" value="PH-like_dom_sf"/>
</dbReference>
<dbReference type="InterPro" id="IPR004148">
    <property type="entry name" value="BAR_dom"/>
</dbReference>
<evidence type="ECO:0000256" key="5">
    <source>
        <dbReference type="PROSITE-ProRule" id="PRU00288"/>
    </source>
</evidence>
<dbReference type="eggNOG" id="KOG0521">
    <property type="taxonomic scope" value="Eukaryota"/>
</dbReference>
<evidence type="ECO:0000256" key="2">
    <source>
        <dbReference type="ARBA" id="ARBA00022771"/>
    </source>
</evidence>
<dbReference type="CDD" id="cd13250">
    <property type="entry name" value="PH_ACAP"/>
    <property type="match status" value="1"/>
</dbReference>
<dbReference type="PANTHER" id="PTHR23180:SF160">
    <property type="entry name" value="ADP-RIBOSYLATION FACTOR GTPASE-ACTIVATING PROTEIN EFFECTOR PROTEIN 1"/>
    <property type="match status" value="1"/>
</dbReference>
<dbReference type="SUPFAM" id="SSF50729">
    <property type="entry name" value="PH domain-like"/>
    <property type="match status" value="1"/>
</dbReference>
<dbReference type="SUPFAM" id="SSF48403">
    <property type="entry name" value="Ankyrin repeat"/>
    <property type="match status" value="1"/>
</dbReference>
<feature type="region of interest" description="Disordered" evidence="6">
    <location>
        <begin position="695"/>
        <end position="738"/>
    </location>
</feature>
<dbReference type="GO" id="GO:0005737">
    <property type="term" value="C:cytoplasm"/>
    <property type="evidence" value="ECO:0007669"/>
    <property type="project" value="InterPro"/>
</dbReference>
<keyword evidence="10" id="KW-1185">Reference proteome</keyword>
<dbReference type="SMART" id="SM00105">
    <property type="entry name" value="ArfGap"/>
    <property type="match status" value="1"/>
</dbReference>
<dbReference type="KEGG" id="cvr:CHLNCDRAFT_54344"/>
<feature type="domain" description="Arf-GAP" evidence="8">
    <location>
        <begin position="611"/>
        <end position="695"/>
    </location>
</feature>
<proteinExistence type="predicted"/>
<dbReference type="CDD" id="cd08204">
    <property type="entry name" value="ArfGap"/>
    <property type="match status" value="1"/>
</dbReference>
<dbReference type="Gene3D" id="1.25.40.20">
    <property type="entry name" value="Ankyrin repeat-containing domain"/>
    <property type="match status" value="1"/>
</dbReference>
<evidence type="ECO:0000256" key="3">
    <source>
        <dbReference type="ARBA" id="ARBA00022833"/>
    </source>
</evidence>
<feature type="compositionally biased region" description="Low complexity" evidence="6">
    <location>
        <begin position="719"/>
        <end position="728"/>
    </location>
</feature>
<gene>
    <name evidence="9" type="ORF">CHLNCDRAFT_54344</name>
</gene>
<sequence length="965" mass="102457">MGSAAPPPVGALAGSLLFSDLQDSPLFRSKVNELDGNLERLKERASKLTKASKKYSGVLDATCLGTSAFADSLQAFCGEADEESSLIGGPTLLKFLSSFQDLLRTQTEVVLCERLNHDFIRVTAEVKDSKRRLDKRSSEYDAARLKHLGHRRGGGRGFPAAEAAAGRRHGGSPGCAGYRAGCSGLVPRLLRFWGPAPPAHQPPPATQPACLSLGLCRSAGHLSTWAGKSSDPDKSFADMLAAKGAADEARFEMARRFTQVESQKRFEFLEGMVTAVDAHLRYFERGYQLFSGIEPYLQHALQLIEKLKADGEVQQAQMEGLILQHKAEASARDSLVGETAAASRDSPAVRPIGPLQMTAGTSQLASEMEAYIRQTQETKGQTITVLKQQGYLLKQTSDFRKAWKRRFFVLDSQGMLYYYSSREGSRKEQAPRNTCSLLTATIKPDAEDPSLRYAFRVVSPEKEYMLQAENEVEQQEWMQMLQGVIACMLSGAVDHDNIPTRPVRPTHSRTISAEINALNLGDAPLGSGAMSLSASQRLTVDSEHTPAASMPAISEHGSPSKPAPGLASGASGLLAAAARQLGSAAAGGSAAAAGVAASPGPRPAASASASGSVLEALQRVPGNTACCDCGAPNPDWASLNLGVLVCIECSGVHRRLGVHISKVRSCTLDTKVWEPAVVGLFQHIGNEFANRVWEGGAAPGGGGGGGGPATSGKAGPGGSSSSSSSRPGPGAPLPDKERWIGGKYVDKRLLARPPGAVGEERLQEWLWDAVQRGDVKSAYHAIACGADVNHSYHAQPAARLVWECNMQAGGDADQPLSPTNLGHTGVLHAACTAGPPVMAELLLQAGAHIDAVDVMRRTPLMYAVLYDQPEVARLLLRQATGSSRVSQLHLVGPCWSPNQCLKGGKGVGKHAHAPHDRDMTCAWRTVCRRGAACTRDRHGLTAAQLAAGRLCSRDAELAALLSRQV</sequence>
<evidence type="ECO:0000256" key="4">
    <source>
        <dbReference type="PROSITE-ProRule" id="PRU00023"/>
    </source>
</evidence>
<dbReference type="Pfam" id="PF01412">
    <property type="entry name" value="ArfGap"/>
    <property type="match status" value="1"/>
</dbReference>
<organism evidence="10">
    <name type="scientific">Chlorella variabilis</name>
    <name type="common">Green alga</name>
    <dbReference type="NCBI Taxonomy" id="554065"/>
    <lineage>
        <taxon>Eukaryota</taxon>
        <taxon>Viridiplantae</taxon>
        <taxon>Chlorophyta</taxon>
        <taxon>core chlorophytes</taxon>
        <taxon>Trebouxiophyceae</taxon>
        <taxon>Chlorellales</taxon>
        <taxon>Chlorellaceae</taxon>
        <taxon>Chlorella clade</taxon>
        <taxon>Chlorella</taxon>
    </lineage>
</organism>
<dbReference type="Pfam" id="PF12796">
    <property type="entry name" value="Ank_2"/>
    <property type="match status" value="1"/>
</dbReference>
<dbReference type="SUPFAM" id="SSF103657">
    <property type="entry name" value="BAR/IMD domain-like"/>
    <property type="match status" value="2"/>
</dbReference>
<dbReference type="Pfam" id="PF16746">
    <property type="entry name" value="BAR_3"/>
    <property type="match status" value="1"/>
</dbReference>
<evidence type="ECO:0000313" key="10">
    <source>
        <dbReference type="Proteomes" id="UP000008141"/>
    </source>
</evidence>
<dbReference type="SMART" id="SM00248">
    <property type="entry name" value="ANK"/>
    <property type="match status" value="2"/>
</dbReference>
<feature type="domain" description="PH" evidence="7">
    <location>
        <begin position="385"/>
        <end position="486"/>
    </location>
</feature>
<dbReference type="InterPro" id="IPR001849">
    <property type="entry name" value="PH_domain"/>
</dbReference>
<dbReference type="PROSITE" id="PS50003">
    <property type="entry name" value="PH_DOMAIN"/>
    <property type="match status" value="1"/>
</dbReference>
<dbReference type="Pfam" id="PF00169">
    <property type="entry name" value="PH"/>
    <property type="match status" value="1"/>
</dbReference>
<dbReference type="Gene3D" id="1.20.1270.60">
    <property type="entry name" value="Arfaptin homology (AH) domain/BAR domain"/>
    <property type="match status" value="2"/>
</dbReference>
<dbReference type="PRINTS" id="PR00405">
    <property type="entry name" value="REVINTRACTNG"/>
</dbReference>
<dbReference type="InParanoid" id="E1ZNJ1"/>
<evidence type="ECO:0000313" key="9">
    <source>
        <dbReference type="EMBL" id="EFN52692.1"/>
    </source>
</evidence>
<name>E1ZNJ1_CHLVA</name>
<feature type="repeat" description="ANK" evidence="4">
    <location>
        <begin position="827"/>
        <end position="854"/>
    </location>
</feature>
<dbReference type="RefSeq" id="XP_005844794.1">
    <property type="nucleotide sequence ID" value="XM_005844732.1"/>
</dbReference>
<dbReference type="SUPFAM" id="SSF57863">
    <property type="entry name" value="ArfGap/RecO-like zinc finger"/>
    <property type="match status" value="1"/>
</dbReference>
<evidence type="ECO:0000256" key="6">
    <source>
        <dbReference type="SAM" id="MobiDB-lite"/>
    </source>
</evidence>
<feature type="compositionally biased region" description="Gly residues" evidence="6">
    <location>
        <begin position="697"/>
        <end position="718"/>
    </location>
</feature>
<dbReference type="Gene3D" id="2.30.29.30">
    <property type="entry name" value="Pleckstrin-homology domain (PH domain)/Phosphotyrosine-binding domain (PTB)"/>
    <property type="match status" value="1"/>
</dbReference>
<dbReference type="OrthoDB" id="194358at2759"/>
<dbReference type="GO" id="GO:0008270">
    <property type="term" value="F:zinc ion binding"/>
    <property type="evidence" value="ECO:0007669"/>
    <property type="project" value="UniProtKB-KW"/>
</dbReference>
<dbReference type="OMA" id="SMDEIQL"/>
<feature type="compositionally biased region" description="Low complexity" evidence="6">
    <location>
        <begin position="557"/>
        <end position="566"/>
    </location>
</feature>
<dbReference type="PROSITE" id="PS50088">
    <property type="entry name" value="ANK_REPEAT"/>
    <property type="match status" value="1"/>
</dbReference>
<keyword evidence="4" id="KW-0040">ANK repeat</keyword>
<accession>E1ZNJ1</accession>
<dbReference type="InterPro" id="IPR045258">
    <property type="entry name" value="ACAP1/2/3-like"/>
</dbReference>
<dbReference type="GO" id="GO:0005096">
    <property type="term" value="F:GTPase activator activity"/>
    <property type="evidence" value="ECO:0007669"/>
    <property type="project" value="InterPro"/>
</dbReference>
<dbReference type="EMBL" id="GL433855">
    <property type="protein sequence ID" value="EFN52692.1"/>
    <property type="molecule type" value="Genomic_DNA"/>
</dbReference>
<dbReference type="PROSITE" id="PS50115">
    <property type="entry name" value="ARFGAP"/>
    <property type="match status" value="1"/>
</dbReference>
<dbReference type="InterPro" id="IPR036770">
    <property type="entry name" value="Ankyrin_rpt-contain_sf"/>
</dbReference>
<dbReference type="Proteomes" id="UP000008141">
    <property type="component" value="Unassembled WGS sequence"/>
</dbReference>
<dbReference type="SMART" id="SM00233">
    <property type="entry name" value="PH"/>
    <property type="match status" value="1"/>
</dbReference>
<keyword evidence="2 5" id="KW-0863">Zinc-finger</keyword>
<feature type="region of interest" description="Disordered" evidence="6">
    <location>
        <begin position="534"/>
        <end position="566"/>
    </location>
</feature>
<dbReference type="GeneID" id="17352068"/>
<dbReference type="PANTHER" id="PTHR23180">
    <property type="entry name" value="CENTAURIN/ARF"/>
    <property type="match status" value="1"/>
</dbReference>
<protein>
    <submittedName>
        <fullName evidence="9">Uncharacterized protein</fullName>
    </submittedName>
</protein>
<keyword evidence="3" id="KW-0862">Zinc</keyword>
<evidence type="ECO:0000259" key="8">
    <source>
        <dbReference type="PROSITE" id="PS50115"/>
    </source>
</evidence>
<keyword evidence="1" id="KW-0479">Metal-binding</keyword>
<dbReference type="InterPro" id="IPR037278">
    <property type="entry name" value="ARFGAP/RecO"/>
</dbReference>
<dbReference type="STRING" id="554065.E1ZNJ1"/>
<dbReference type="Gene3D" id="1.10.220.150">
    <property type="entry name" value="Arf GTPase activating protein"/>
    <property type="match status" value="1"/>
</dbReference>
<dbReference type="InterPro" id="IPR002110">
    <property type="entry name" value="Ankyrin_rpt"/>
</dbReference>
<reference evidence="9 10" key="1">
    <citation type="journal article" date="2010" name="Plant Cell">
        <title>The Chlorella variabilis NC64A genome reveals adaptation to photosymbiosis, coevolution with viruses, and cryptic sex.</title>
        <authorList>
            <person name="Blanc G."/>
            <person name="Duncan G."/>
            <person name="Agarkova I."/>
            <person name="Borodovsky M."/>
            <person name="Gurnon J."/>
            <person name="Kuo A."/>
            <person name="Lindquist E."/>
            <person name="Lucas S."/>
            <person name="Pangilinan J."/>
            <person name="Polle J."/>
            <person name="Salamov A."/>
            <person name="Terry A."/>
            <person name="Yamada T."/>
            <person name="Dunigan D.D."/>
            <person name="Grigoriev I.V."/>
            <person name="Claverie J.M."/>
            <person name="Van Etten J.L."/>
        </authorList>
    </citation>
    <scope>NUCLEOTIDE SEQUENCE [LARGE SCALE GENOMIC DNA]</scope>
    <source>
        <strain evidence="9 10">NC64A</strain>
    </source>
</reference>
<dbReference type="InterPro" id="IPR027267">
    <property type="entry name" value="AH/BAR_dom_sf"/>
</dbReference>